<accession>A0AAD4AJW8</accession>
<feature type="domain" description="VOC" evidence="1">
    <location>
        <begin position="11"/>
        <end position="129"/>
    </location>
</feature>
<dbReference type="PANTHER" id="PTHR33993:SF14">
    <property type="entry name" value="GB|AAF24581.1"/>
    <property type="match status" value="1"/>
</dbReference>
<evidence type="ECO:0000313" key="2">
    <source>
        <dbReference type="EMBL" id="KAF7772427.1"/>
    </source>
</evidence>
<dbReference type="InterPro" id="IPR029068">
    <property type="entry name" value="Glyas_Bleomycin-R_OHBP_Dase"/>
</dbReference>
<name>A0AAD4AJW8_9GAMM</name>
<dbReference type="SUPFAM" id="SSF54593">
    <property type="entry name" value="Glyoxalase/Bleomycin resistance protein/Dihydroxybiphenyl dioxygenase"/>
    <property type="match status" value="2"/>
</dbReference>
<dbReference type="InterPro" id="IPR052164">
    <property type="entry name" value="Anthracycline_SecMetBiosynth"/>
</dbReference>
<gene>
    <name evidence="2" type="ORF">PCIT_a2492</name>
</gene>
<dbReference type="CDD" id="cd07247">
    <property type="entry name" value="SgaA_N_like"/>
    <property type="match status" value="2"/>
</dbReference>
<dbReference type="AlphaFoldDB" id="A0AAD4AJW8"/>
<feature type="domain" description="VOC" evidence="1">
    <location>
        <begin position="142"/>
        <end position="259"/>
    </location>
</feature>
<dbReference type="InterPro" id="IPR004360">
    <property type="entry name" value="Glyas_Fos-R_dOase_dom"/>
</dbReference>
<sequence length="269" mass="29614">MPKVTSVTPGTFCWAELCSSDWAVAKPFYTQLFSWQFDDQPIGEDCYYTLLKKQQDDIAAMYQMMPEQVEANVSSHWLAYIAVESVDTKAAEAQKLGAHIIHGPHDVPGAGRMVMMSDPGGALVALWQAKEHSGSQRALEFNVPYWHELTTRDVKASSAFYTQLLGWQAEQHPMGDITYTLFNINGQPVAGLMPVTDEWGKDTPAHWMIYLAVENCDAMVENTPHLGGQVCVPATDIEGIGRFAVLTDPSGAVFSVMESTSGDIDKASF</sequence>
<comment type="caution">
    <text evidence="2">The sequence shown here is derived from an EMBL/GenBank/DDBJ whole genome shotgun (WGS) entry which is preliminary data.</text>
</comment>
<proteinExistence type="predicted"/>
<dbReference type="Pfam" id="PF00903">
    <property type="entry name" value="Glyoxalase"/>
    <property type="match status" value="2"/>
</dbReference>
<dbReference type="PROSITE" id="PS51819">
    <property type="entry name" value="VOC"/>
    <property type="match status" value="2"/>
</dbReference>
<dbReference type="RefSeq" id="WP_010363823.1">
    <property type="nucleotide sequence ID" value="NZ_AHBZ03000015.1"/>
</dbReference>
<evidence type="ECO:0000259" key="1">
    <source>
        <dbReference type="PROSITE" id="PS51819"/>
    </source>
</evidence>
<dbReference type="EMBL" id="AHBZ03000015">
    <property type="protein sequence ID" value="KAF7772427.1"/>
    <property type="molecule type" value="Genomic_DNA"/>
</dbReference>
<protein>
    <recommendedName>
        <fullName evidence="1">VOC domain-containing protein</fullName>
    </recommendedName>
</protein>
<dbReference type="Proteomes" id="UP000016487">
    <property type="component" value="Unassembled WGS sequence"/>
</dbReference>
<dbReference type="Gene3D" id="3.10.180.10">
    <property type="entry name" value="2,3-Dihydroxybiphenyl 1,2-Dioxygenase, domain 1"/>
    <property type="match status" value="2"/>
</dbReference>
<evidence type="ECO:0000313" key="3">
    <source>
        <dbReference type="Proteomes" id="UP000016487"/>
    </source>
</evidence>
<reference evidence="2" key="2">
    <citation type="submission" date="2015-03" db="EMBL/GenBank/DDBJ databases">
        <title>Genome sequence of Pseudoalteromonas citrea.</title>
        <authorList>
            <person name="Xie B.-B."/>
            <person name="Rong J.-C."/>
            <person name="Qin Q.-L."/>
            <person name="Zhang Y.-Z."/>
        </authorList>
    </citation>
    <scope>NUCLEOTIDE SEQUENCE</scope>
    <source>
        <strain evidence="2">DSM 8771</strain>
    </source>
</reference>
<dbReference type="PANTHER" id="PTHR33993">
    <property type="entry name" value="GLYOXALASE-RELATED"/>
    <property type="match status" value="1"/>
</dbReference>
<organism evidence="2 3">
    <name type="scientific">Pseudoalteromonas citrea</name>
    <dbReference type="NCBI Taxonomy" id="43655"/>
    <lineage>
        <taxon>Bacteria</taxon>
        <taxon>Pseudomonadati</taxon>
        <taxon>Pseudomonadota</taxon>
        <taxon>Gammaproteobacteria</taxon>
        <taxon>Alteromonadales</taxon>
        <taxon>Pseudoalteromonadaceae</taxon>
        <taxon>Pseudoalteromonas</taxon>
    </lineage>
</organism>
<reference evidence="2" key="1">
    <citation type="journal article" date="2012" name="J. Bacteriol.">
        <title>Genome sequences of type strains of seven species of the marine bacterium Pseudoalteromonas.</title>
        <authorList>
            <person name="Xie B.B."/>
            <person name="Shu Y.L."/>
            <person name="Qin Q.L."/>
            <person name="Rong J.C."/>
            <person name="Zhang X.Y."/>
            <person name="Chen X.L."/>
            <person name="Shi M."/>
            <person name="He H.L."/>
            <person name="Zhou B.C."/>
            <person name="Zhang Y.Z."/>
        </authorList>
    </citation>
    <scope>NUCLEOTIDE SEQUENCE</scope>
    <source>
        <strain evidence="2">DSM 8771</strain>
    </source>
</reference>
<dbReference type="InterPro" id="IPR037523">
    <property type="entry name" value="VOC_core"/>
</dbReference>